<dbReference type="AlphaFoldDB" id="A0A0S4IPL5"/>
<keyword evidence="4" id="KW-1185">Reference proteome</keyword>
<proteinExistence type="predicted"/>
<accession>A0A0S4IPL5</accession>
<protein>
    <submittedName>
        <fullName evidence="3">Membrane-associated protein, putative</fullName>
    </submittedName>
</protein>
<gene>
    <name evidence="3" type="ORF">BSAL_59270</name>
</gene>
<keyword evidence="1" id="KW-0472">Membrane</keyword>
<feature type="non-terminal residue" evidence="3">
    <location>
        <position position="1048"/>
    </location>
</feature>
<feature type="transmembrane region" description="Helical" evidence="1">
    <location>
        <begin position="977"/>
        <end position="999"/>
    </location>
</feature>
<keyword evidence="1" id="KW-1133">Transmembrane helix</keyword>
<dbReference type="Proteomes" id="UP000051952">
    <property type="component" value="Unassembled WGS sequence"/>
</dbReference>
<feature type="signal peptide" evidence="2">
    <location>
        <begin position="1"/>
        <end position="24"/>
    </location>
</feature>
<keyword evidence="1" id="KW-0812">Transmembrane</keyword>
<evidence type="ECO:0000313" key="4">
    <source>
        <dbReference type="Proteomes" id="UP000051952"/>
    </source>
</evidence>
<sequence length="1048" mass="111640">MLQQQNFCVSVGVALMLLICCGSAEELPCNSTSLFNISSNTSYTLTNCTRDVTVFPSVFLRLFPNMTIVTSSSSFDNVTIEVTGGNTLPAVIIPDTAAGAAIVVSNIFITVNNVVADGSFSFDNSSTSTIVPYGSLLAVQGSTVLVQNLSIVVEGLRWNTSVHLPSSGSYYHVAPLLGIIGTVAANVSGVSLHIADSSIQLDVAGNGKPYNRIGMVWIEANDACIFHNITITIARSSVMSLAVDSSHATTSTSPALVNILRYLPGTQRESIASSIAFVVGNSTLTLNNVYPGIGTASDTAAVFSITNFALYDNVTVSIVNHSTARVNCTMAKFTSATSEPRSRIMQISGMGNVSVMVGMTVVVKDSYLILFAPMSAVAFCWRSSKSLTGFSATIIDTRVDIQTTTLDIGQQIRTQTLLEVSSIDNATSGRVIVQRSNMTFTADSGGCSSVVGTMVNFQDNISNSSVEVIDVHAAFNAVNGIMSTFNVANVSNFLTLTMSTITMSATLVSVASQLEDGSALSITVINTSVHITHTPIPPTGNPMALLIVSSASLVSIVRSLQQSNVTINNAHMLRLFTGSHALSPPTYNITALVSLFDATATFSNSLKSQLLGKYQTFVSNLTQLLAPLFPSVPGNFTQVNISVWISNNSTITYDVAQSASDCVSLIILPSASLRCRYIIEDSMPLTASSSSDSSGGAVIGSVGSTNLNESTISATNINGLSMLYFAMLSAVQFFPGTTMRFENASLIMRPYGQKMNYYAIGVQEPAYIVMEMITGSSPWDATSSTQPLTPPPEIFIVHCIFRGGFRQLLMPSKVRLSQPPTPLISPRSRASRSFFLFLGCNLWENGIPMTTSKITNDIELLTFVNYPDSVYNESVHCAGFHTPSQSLSFPYHRSSTTTAELPIIIDVDDPVVSQIPSTVLTTFTSVAGILSAVLAFGDGGALDAQVLIAMGTSPCAPESLSGNGGGSTSSQFLLSPFYALGDIGMVFGNLGVFIVVCGVHRMLLAKRLKLWYQRKPLDTSIFPTTMECGDSKMAHSMHPQQQQQQQQH</sequence>
<keyword evidence="2" id="KW-0732">Signal</keyword>
<dbReference type="VEuPathDB" id="TriTrypDB:BSAL_59270"/>
<evidence type="ECO:0000256" key="2">
    <source>
        <dbReference type="SAM" id="SignalP"/>
    </source>
</evidence>
<feature type="chain" id="PRO_5006621434" evidence="2">
    <location>
        <begin position="25"/>
        <end position="1048"/>
    </location>
</feature>
<evidence type="ECO:0000256" key="1">
    <source>
        <dbReference type="SAM" id="Phobius"/>
    </source>
</evidence>
<evidence type="ECO:0000313" key="3">
    <source>
        <dbReference type="EMBL" id="CUF09904.1"/>
    </source>
</evidence>
<name>A0A0S4IPL5_BODSA</name>
<organism evidence="3 4">
    <name type="scientific">Bodo saltans</name>
    <name type="common">Flagellated protozoan</name>
    <dbReference type="NCBI Taxonomy" id="75058"/>
    <lineage>
        <taxon>Eukaryota</taxon>
        <taxon>Discoba</taxon>
        <taxon>Euglenozoa</taxon>
        <taxon>Kinetoplastea</taxon>
        <taxon>Metakinetoplastina</taxon>
        <taxon>Eubodonida</taxon>
        <taxon>Bodonidae</taxon>
        <taxon>Bodo</taxon>
    </lineage>
</organism>
<reference evidence="4" key="1">
    <citation type="submission" date="2015-09" db="EMBL/GenBank/DDBJ databases">
        <authorList>
            <consortium name="Pathogen Informatics"/>
        </authorList>
    </citation>
    <scope>NUCLEOTIDE SEQUENCE [LARGE SCALE GENOMIC DNA]</scope>
    <source>
        <strain evidence="4">Lake Konstanz</strain>
    </source>
</reference>
<dbReference type="EMBL" id="CYKH01000239">
    <property type="protein sequence ID" value="CUF09904.1"/>
    <property type="molecule type" value="Genomic_DNA"/>
</dbReference>